<evidence type="ECO:0000313" key="2">
    <source>
        <dbReference type="EMBL" id="TKW38582.1"/>
    </source>
</evidence>
<keyword evidence="3" id="KW-1185">Reference proteome</keyword>
<gene>
    <name evidence="2" type="ORF">SEVIR_1G124550v2</name>
</gene>
<dbReference type="Proteomes" id="UP000298652">
    <property type="component" value="Chromosome 1"/>
</dbReference>
<feature type="chain" id="PRO_5020347753" description="Secreted protein" evidence="1">
    <location>
        <begin position="24"/>
        <end position="189"/>
    </location>
</feature>
<name>A0A4U6W8E7_SETVI</name>
<sequence>MKPLLKIAVGFLWGHLYCLRVLSKYSNDACIPCLKKTWGFSRIAFILIRGQLQRDSVCSTRLATYNLFNLKWLDIQFGLAAASNVFDTKITLCKDYEEIGMRKMIKCIHPRYYIRLSRATYCSTRAQDKGSCISVHNNLFERRQNINGVQAHLHADVPPRANEQRTKTVTVTLLLQFHGGLCRLCRCQW</sequence>
<evidence type="ECO:0008006" key="4">
    <source>
        <dbReference type="Google" id="ProtNLM"/>
    </source>
</evidence>
<keyword evidence="1" id="KW-0732">Signal</keyword>
<evidence type="ECO:0000313" key="3">
    <source>
        <dbReference type="Proteomes" id="UP000298652"/>
    </source>
</evidence>
<evidence type="ECO:0000256" key="1">
    <source>
        <dbReference type="SAM" id="SignalP"/>
    </source>
</evidence>
<reference evidence="2" key="1">
    <citation type="submission" date="2019-03" db="EMBL/GenBank/DDBJ databases">
        <title>WGS assembly of Setaria viridis.</title>
        <authorList>
            <person name="Huang P."/>
            <person name="Jenkins J."/>
            <person name="Grimwood J."/>
            <person name="Barry K."/>
            <person name="Healey A."/>
            <person name="Mamidi S."/>
            <person name="Sreedasyam A."/>
            <person name="Shu S."/>
            <person name="Feldman M."/>
            <person name="Wu J."/>
            <person name="Yu Y."/>
            <person name="Chen C."/>
            <person name="Johnson J."/>
            <person name="Rokhsar D."/>
            <person name="Baxter I."/>
            <person name="Schmutz J."/>
            <person name="Brutnell T."/>
            <person name="Kellogg E."/>
        </authorList>
    </citation>
    <scope>NUCLEOTIDE SEQUENCE [LARGE SCALE GENOMIC DNA]</scope>
</reference>
<dbReference type="EMBL" id="CM016552">
    <property type="protein sequence ID" value="TKW38582.1"/>
    <property type="molecule type" value="Genomic_DNA"/>
</dbReference>
<accession>A0A4U6W8E7</accession>
<dbReference type="AlphaFoldDB" id="A0A4U6W8E7"/>
<organism evidence="2 3">
    <name type="scientific">Setaria viridis</name>
    <name type="common">Green bristlegrass</name>
    <name type="synonym">Setaria italica subsp. viridis</name>
    <dbReference type="NCBI Taxonomy" id="4556"/>
    <lineage>
        <taxon>Eukaryota</taxon>
        <taxon>Viridiplantae</taxon>
        <taxon>Streptophyta</taxon>
        <taxon>Embryophyta</taxon>
        <taxon>Tracheophyta</taxon>
        <taxon>Spermatophyta</taxon>
        <taxon>Magnoliopsida</taxon>
        <taxon>Liliopsida</taxon>
        <taxon>Poales</taxon>
        <taxon>Poaceae</taxon>
        <taxon>PACMAD clade</taxon>
        <taxon>Panicoideae</taxon>
        <taxon>Panicodae</taxon>
        <taxon>Paniceae</taxon>
        <taxon>Cenchrinae</taxon>
        <taxon>Setaria</taxon>
    </lineage>
</organism>
<dbReference type="Gramene" id="TKW38582">
    <property type="protein sequence ID" value="TKW38582"/>
    <property type="gene ID" value="SEVIR_1G124550v2"/>
</dbReference>
<feature type="signal peptide" evidence="1">
    <location>
        <begin position="1"/>
        <end position="23"/>
    </location>
</feature>
<proteinExistence type="predicted"/>
<protein>
    <recommendedName>
        <fullName evidence="4">Secreted protein</fullName>
    </recommendedName>
</protein>